<accession>A0A026W144</accession>
<proteinExistence type="predicted"/>
<organism evidence="1 2">
    <name type="scientific">Ooceraea biroi</name>
    <name type="common">Clonal raider ant</name>
    <name type="synonym">Cerapachys biroi</name>
    <dbReference type="NCBI Taxonomy" id="2015173"/>
    <lineage>
        <taxon>Eukaryota</taxon>
        <taxon>Metazoa</taxon>
        <taxon>Ecdysozoa</taxon>
        <taxon>Arthropoda</taxon>
        <taxon>Hexapoda</taxon>
        <taxon>Insecta</taxon>
        <taxon>Pterygota</taxon>
        <taxon>Neoptera</taxon>
        <taxon>Endopterygota</taxon>
        <taxon>Hymenoptera</taxon>
        <taxon>Apocrita</taxon>
        <taxon>Aculeata</taxon>
        <taxon>Formicoidea</taxon>
        <taxon>Formicidae</taxon>
        <taxon>Dorylinae</taxon>
        <taxon>Ooceraea</taxon>
    </lineage>
</organism>
<gene>
    <name evidence="1" type="ORF">X777_12700</name>
</gene>
<evidence type="ECO:0000313" key="1">
    <source>
        <dbReference type="EMBL" id="EZA48784.1"/>
    </source>
</evidence>
<dbReference type="Proteomes" id="UP000053097">
    <property type="component" value="Unassembled WGS sequence"/>
</dbReference>
<dbReference type="EMBL" id="KK107570">
    <property type="protein sequence ID" value="EZA48784.1"/>
    <property type="molecule type" value="Genomic_DNA"/>
</dbReference>
<protein>
    <submittedName>
        <fullName evidence="1">Uncharacterized protein</fullName>
    </submittedName>
</protein>
<dbReference type="AlphaFoldDB" id="A0A026W144"/>
<sequence>MTLVIFYKTLSINNTNPLFCLYKKQISSLPGPTAPWVLGQGKIRIFLVLAIYDVTGIAHRERLDAKQLVMFLDLGAYEQRNGEVTRQETILHPVMDDSTASQCCNKRIRLGKLTRD</sequence>
<keyword evidence="2" id="KW-1185">Reference proteome</keyword>
<reference evidence="1 2" key="1">
    <citation type="journal article" date="2014" name="Curr. Biol.">
        <title>The genome of the clonal raider ant Cerapachys biroi.</title>
        <authorList>
            <person name="Oxley P.R."/>
            <person name="Ji L."/>
            <person name="Fetter-Pruneda I."/>
            <person name="McKenzie S.K."/>
            <person name="Li C."/>
            <person name="Hu H."/>
            <person name="Zhang G."/>
            <person name="Kronauer D.J."/>
        </authorList>
    </citation>
    <scope>NUCLEOTIDE SEQUENCE [LARGE SCALE GENOMIC DNA]</scope>
</reference>
<evidence type="ECO:0000313" key="2">
    <source>
        <dbReference type="Proteomes" id="UP000053097"/>
    </source>
</evidence>
<name>A0A026W144_OOCBI</name>